<keyword evidence="2" id="KW-1133">Transmembrane helix</keyword>
<name>A0A1G9BM46_9RHOB</name>
<keyword evidence="2" id="KW-0472">Membrane</keyword>
<protein>
    <submittedName>
        <fullName evidence="3">Uncharacterized protein</fullName>
    </submittedName>
</protein>
<organism evidence="3 4">
    <name type="scientific">Meinhardsimonia xiamenensis</name>
    <dbReference type="NCBI Taxonomy" id="990712"/>
    <lineage>
        <taxon>Bacteria</taxon>
        <taxon>Pseudomonadati</taxon>
        <taxon>Pseudomonadota</taxon>
        <taxon>Alphaproteobacteria</taxon>
        <taxon>Rhodobacterales</taxon>
        <taxon>Paracoccaceae</taxon>
        <taxon>Meinhardsimonia</taxon>
    </lineage>
</organism>
<evidence type="ECO:0000313" key="4">
    <source>
        <dbReference type="Proteomes" id="UP000199328"/>
    </source>
</evidence>
<feature type="region of interest" description="Disordered" evidence="1">
    <location>
        <begin position="105"/>
        <end position="148"/>
    </location>
</feature>
<feature type="region of interest" description="Disordered" evidence="1">
    <location>
        <begin position="1"/>
        <end position="26"/>
    </location>
</feature>
<dbReference type="Proteomes" id="UP000199328">
    <property type="component" value="Unassembled WGS sequence"/>
</dbReference>
<feature type="transmembrane region" description="Helical" evidence="2">
    <location>
        <begin position="36"/>
        <end position="55"/>
    </location>
</feature>
<dbReference type="STRING" id="990712.SAMN05216257_102593"/>
<dbReference type="AlphaFoldDB" id="A0A1G9BM46"/>
<keyword evidence="2" id="KW-0812">Transmembrane</keyword>
<keyword evidence="4" id="KW-1185">Reference proteome</keyword>
<evidence type="ECO:0000256" key="1">
    <source>
        <dbReference type="SAM" id="MobiDB-lite"/>
    </source>
</evidence>
<sequence>MAASSAKPAAVRRQTEEHRQSAQPSLRARVRAGVEAIVAVGLLIAFVSVPVRFVAETLTRDISRVPVVIALVGAGAAPVKKETAPVARSAPERAPVTQALPAAVGTAAGASPLPGAREAGPRLAEPPARERGAVSRSPRPAPRPLSALGEDWTGLRLLLAGERAA</sequence>
<dbReference type="EMBL" id="FNFV01000002">
    <property type="protein sequence ID" value="SDK40310.1"/>
    <property type="molecule type" value="Genomic_DNA"/>
</dbReference>
<reference evidence="4" key="1">
    <citation type="submission" date="2016-10" db="EMBL/GenBank/DDBJ databases">
        <authorList>
            <person name="Varghese N."/>
            <person name="Submissions S."/>
        </authorList>
    </citation>
    <scope>NUCLEOTIDE SEQUENCE [LARGE SCALE GENOMIC DNA]</scope>
    <source>
        <strain evidence="4">CGMCC 1.10789</strain>
    </source>
</reference>
<proteinExistence type="predicted"/>
<evidence type="ECO:0000256" key="2">
    <source>
        <dbReference type="SAM" id="Phobius"/>
    </source>
</evidence>
<accession>A0A1G9BM46</accession>
<gene>
    <name evidence="3" type="ORF">SAMN05216257_102593</name>
</gene>
<evidence type="ECO:0000313" key="3">
    <source>
        <dbReference type="EMBL" id="SDK40310.1"/>
    </source>
</evidence>